<protein>
    <submittedName>
        <fullName evidence="1">Putative phage DNA packaging protein</fullName>
    </submittedName>
</protein>
<dbReference type="STRING" id="445975.COLSTE_02161"/>
<keyword evidence="2" id="KW-1185">Reference proteome</keyword>
<gene>
    <name evidence="1" type="ORF">COLSTE_02161</name>
</gene>
<dbReference type="HOGENOM" id="CLU_172477_0_0_11"/>
<sequence length="101" mass="10869">MAEKESMLDACRDALRIPAYVDDYDDEIADLIAAARASMRAGGVSPEKAKDDSDGTVRLAVKVFCKANFGMDNPDADRYAHTFEELVTLMRGASEYGGGAS</sequence>
<comment type="caution">
    <text evidence="1">The sequence shown here is derived from an EMBL/GenBank/DDBJ whole genome shotgun (WGS) entry which is preliminary data.</text>
</comment>
<dbReference type="OrthoDB" id="2889166at2"/>
<dbReference type="EMBL" id="ABXJ01000128">
    <property type="protein sequence ID" value="EEA89620.1"/>
    <property type="molecule type" value="Genomic_DNA"/>
</dbReference>
<name>B6GDI1_9ACTN</name>
<dbReference type="RefSeq" id="WP_006721790.1">
    <property type="nucleotide sequence ID" value="NZ_CP085935.1"/>
</dbReference>
<dbReference type="InterPro" id="IPR056951">
    <property type="entry name" value="Phage_connect_2"/>
</dbReference>
<accession>B6GDI1</accession>
<reference evidence="1 2" key="2">
    <citation type="submission" date="2008-10" db="EMBL/GenBank/DDBJ databases">
        <authorList>
            <person name="Fulton L."/>
            <person name="Clifton S."/>
            <person name="Fulton B."/>
            <person name="Xu J."/>
            <person name="Minx P."/>
            <person name="Pepin K.H."/>
            <person name="Johnson M."/>
            <person name="Thiruvilangam P."/>
            <person name="Bhonagiri V."/>
            <person name="Nash W.E."/>
            <person name="Mardis E.R."/>
            <person name="Wilson R.K."/>
        </authorList>
    </citation>
    <scope>NUCLEOTIDE SEQUENCE [LARGE SCALE GENOMIC DNA]</scope>
    <source>
        <strain evidence="1 2">DSM 13279</strain>
    </source>
</reference>
<evidence type="ECO:0000313" key="2">
    <source>
        <dbReference type="Proteomes" id="UP000003560"/>
    </source>
</evidence>
<reference evidence="1 2" key="1">
    <citation type="submission" date="2008-10" db="EMBL/GenBank/DDBJ databases">
        <title>Draft genome sequence of Collinsella stercoris (DSM 13279).</title>
        <authorList>
            <person name="Sudarsanam P."/>
            <person name="Ley R."/>
            <person name="Guruge J."/>
            <person name="Turnbaugh P.J."/>
            <person name="Mahowald M."/>
            <person name="Liep D."/>
            <person name="Gordon J."/>
        </authorList>
    </citation>
    <scope>NUCLEOTIDE SEQUENCE [LARGE SCALE GENOMIC DNA]</scope>
    <source>
        <strain evidence="1 2">DSM 13279</strain>
    </source>
</reference>
<dbReference type="GeneID" id="98002242"/>
<dbReference type="Proteomes" id="UP000003560">
    <property type="component" value="Unassembled WGS sequence"/>
</dbReference>
<dbReference type="AlphaFoldDB" id="B6GDI1"/>
<dbReference type="Pfam" id="PF24829">
    <property type="entry name" value="Phage_connect_2"/>
    <property type="match status" value="1"/>
</dbReference>
<organism evidence="1 2">
    <name type="scientific">Collinsella stercoris DSM 13279</name>
    <dbReference type="NCBI Taxonomy" id="445975"/>
    <lineage>
        <taxon>Bacteria</taxon>
        <taxon>Bacillati</taxon>
        <taxon>Actinomycetota</taxon>
        <taxon>Coriobacteriia</taxon>
        <taxon>Coriobacteriales</taxon>
        <taxon>Coriobacteriaceae</taxon>
        <taxon>Collinsella</taxon>
    </lineage>
</organism>
<evidence type="ECO:0000313" key="1">
    <source>
        <dbReference type="EMBL" id="EEA89620.1"/>
    </source>
</evidence>
<proteinExistence type="predicted"/>